<dbReference type="AlphaFoldDB" id="A0A0L0FW73"/>
<dbReference type="GeneID" id="25907945"/>
<proteinExistence type="predicted"/>
<organism evidence="1 2">
    <name type="scientific">Sphaeroforma arctica JP610</name>
    <dbReference type="NCBI Taxonomy" id="667725"/>
    <lineage>
        <taxon>Eukaryota</taxon>
        <taxon>Ichthyosporea</taxon>
        <taxon>Ichthyophonida</taxon>
        <taxon>Sphaeroforma</taxon>
    </lineage>
</organism>
<keyword evidence="2" id="KW-1185">Reference proteome</keyword>
<evidence type="ECO:0000313" key="1">
    <source>
        <dbReference type="EMBL" id="KNC80198.1"/>
    </source>
</evidence>
<gene>
    <name evidence="1" type="ORF">SARC_07441</name>
</gene>
<protein>
    <submittedName>
        <fullName evidence="1">Uncharacterized protein</fullName>
    </submittedName>
</protein>
<dbReference type="Proteomes" id="UP000054560">
    <property type="component" value="Unassembled WGS sequence"/>
</dbReference>
<evidence type="ECO:0000313" key="2">
    <source>
        <dbReference type="Proteomes" id="UP000054560"/>
    </source>
</evidence>
<dbReference type="RefSeq" id="XP_014154100.1">
    <property type="nucleotide sequence ID" value="XM_014298625.1"/>
</dbReference>
<sequence>MILTERGFLAVPHDKVGHRLNIRAQQSAQVAADKRRMKLPAFRLTRMWYDPAVVQAVTHVNMHKLRYNGKTYTVHRTYVDAYHDSVDPGTPETPAAQRVTLVGTYAA</sequence>
<dbReference type="EMBL" id="KQ242186">
    <property type="protein sequence ID" value="KNC80198.1"/>
    <property type="molecule type" value="Genomic_DNA"/>
</dbReference>
<reference evidence="1 2" key="1">
    <citation type="submission" date="2011-02" db="EMBL/GenBank/DDBJ databases">
        <title>The Genome Sequence of Sphaeroforma arctica JP610.</title>
        <authorList>
            <consortium name="The Broad Institute Genome Sequencing Platform"/>
            <person name="Russ C."/>
            <person name="Cuomo C."/>
            <person name="Young S.K."/>
            <person name="Zeng Q."/>
            <person name="Gargeya S."/>
            <person name="Alvarado L."/>
            <person name="Berlin A."/>
            <person name="Chapman S.B."/>
            <person name="Chen Z."/>
            <person name="Freedman E."/>
            <person name="Gellesch M."/>
            <person name="Goldberg J."/>
            <person name="Griggs A."/>
            <person name="Gujja S."/>
            <person name="Heilman E."/>
            <person name="Heiman D."/>
            <person name="Howarth C."/>
            <person name="Mehta T."/>
            <person name="Neiman D."/>
            <person name="Pearson M."/>
            <person name="Roberts A."/>
            <person name="Saif S."/>
            <person name="Shea T."/>
            <person name="Shenoy N."/>
            <person name="Sisk P."/>
            <person name="Stolte C."/>
            <person name="Sykes S."/>
            <person name="White J."/>
            <person name="Yandava C."/>
            <person name="Burger G."/>
            <person name="Gray M.W."/>
            <person name="Holland P.W.H."/>
            <person name="King N."/>
            <person name="Lang F.B.F."/>
            <person name="Roger A.J."/>
            <person name="Ruiz-Trillo I."/>
            <person name="Haas B."/>
            <person name="Nusbaum C."/>
            <person name="Birren B."/>
        </authorList>
    </citation>
    <scope>NUCLEOTIDE SEQUENCE [LARGE SCALE GENOMIC DNA]</scope>
    <source>
        <strain evidence="1 2">JP610</strain>
    </source>
</reference>
<accession>A0A0L0FW73</accession>
<name>A0A0L0FW73_9EUKA</name>